<dbReference type="AlphaFoldDB" id="A0A1M5GUC6"/>
<dbReference type="Pfam" id="PF00990">
    <property type="entry name" value="GGDEF"/>
    <property type="match status" value="1"/>
</dbReference>
<dbReference type="OrthoDB" id="9812260at2"/>
<dbReference type="SMART" id="SM00267">
    <property type="entry name" value="GGDEF"/>
    <property type="match status" value="1"/>
</dbReference>
<dbReference type="Proteomes" id="UP000184520">
    <property type="component" value="Unassembled WGS sequence"/>
</dbReference>
<proteinExistence type="predicted"/>
<reference evidence="5" key="1">
    <citation type="submission" date="2016-11" db="EMBL/GenBank/DDBJ databases">
        <authorList>
            <person name="Varghese N."/>
            <person name="Submissions S."/>
        </authorList>
    </citation>
    <scope>NUCLEOTIDE SEQUENCE [LARGE SCALE GENOMIC DNA]</scope>
    <source>
        <strain evidence="5">CGMCC 1.8995</strain>
    </source>
</reference>
<dbReference type="EMBL" id="FQWD01000002">
    <property type="protein sequence ID" value="SHG07022.1"/>
    <property type="molecule type" value="Genomic_DNA"/>
</dbReference>
<evidence type="ECO:0000256" key="2">
    <source>
        <dbReference type="ARBA" id="ARBA00012528"/>
    </source>
</evidence>
<dbReference type="CDD" id="cd01949">
    <property type="entry name" value="GGDEF"/>
    <property type="match status" value="1"/>
</dbReference>
<accession>A0A1M5GUC6</accession>
<evidence type="ECO:0000256" key="1">
    <source>
        <dbReference type="ARBA" id="ARBA00001946"/>
    </source>
</evidence>
<dbReference type="STRING" id="634436.SAMN05216361_1166"/>
<dbReference type="EC" id="2.7.7.65" evidence="2"/>
<evidence type="ECO:0000313" key="5">
    <source>
        <dbReference type="Proteomes" id="UP000184520"/>
    </source>
</evidence>
<dbReference type="Gene3D" id="3.30.70.270">
    <property type="match status" value="1"/>
</dbReference>
<dbReference type="GO" id="GO:0052621">
    <property type="term" value="F:diguanylate cyclase activity"/>
    <property type="evidence" value="ECO:0007669"/>
    <property type="project" value="UniProtKB-EC"/>
</dbReference>
<dbReference type="PROSITE" id="PS50887">
    <property type="entry name" value="GGDEF"/>
    <property type="match status" value="1"/>
</dbReference>
<gene>
    <name evidence="4" type="ORF">SAMN05216361_1166</name>
</gene>
<dbReference type="FunFam" id="3.30.70.270:FF:000001">
    <property type="entry name" value="Diguanylate cyclase domain protein"/>
    <property type="match status" value="1"/>
</dbReference>
<keyword evidence="5" id="KW-1185">Reference proteome</keyword>
<dbReference type="PANTHER" id="PTHR45138:SF6">
    <property type="entry name" value="DIGUANYLATE CYCLASE DGCN"/>
    <property type="match status" value="1"/>
</dbReference>
<feature type="domain" description="GGDEF" evidence="3">
    <location>
        <begin position="169"/>
        <end position="296"/>
    </location>
</feature>
<name>A0A1M5GUC6_9ALTE</name>
<dbReference type="InterPro" id="IPR043128">
    <property type="entry name" value="Rev_trsase/Diguanyl_cyclase"/>
</dbReference>
<dbReference type="GO" id="GO:1902201">
    <property type="term" value="P:negative regulation of bacterial-type flagellum-dependent cell motility"/>
    <property type="evidence" value="ECO:0007669"/>
    <property type="project" value="TreeGrafter"/>
</dbReference>
<dbReference type="SUPFAM" id="SSF55073">
    <property type="entry name" value="Nucleotide cyclase"/>
    <property type="match status" value="1"/>
</dbReference>
<comment type="cofactor">
    <cofactor evidence="1">
        <name>Mg(2+)</name>
        <dbReference type="ChEBI" id="CHEBI:18420"/>
    </cofactor>
</comment>
<dbReference type="GO" id="GO:0005886">
    <property type="term" value="C:plasma membrane"/>
    <property type="evidence" value="ECO:0007669"/>
    <property type="project" value="TreeGrafter"/>
</dbReference>
<dbReference type="InterPro" id="IPR050469">
    <property type="entry name" value="Diguanylate_Cyclase"/>
</dbReference>
<dbReference type="RefSeq" id="WP_084526241.1">
    <property type="nucleotide sequence ID" value="NZ_FQWD01000002.1"/>
</dbReference>
<dbReference type="InterPro" id="IPR029787">
    <property type="entry name" value="Nucleotide_cyclase"/>
</dbReference>
<dbReference type="NCBIfam" id="TIGR00254">
    <property type="entry name" value="GGDEF"/>
    <property type="match status" value="1"/>
</dbReference>
<dbReference type="InterPro" id="IPR000160">
    <property type="entry name" value="GGDEF_dom"/>
</dbReference>
<dbReference type="GO" id="GO:0043709">
    <property type="term" value="P:cell adhesion involved in single-species biofilm formation"/>
    <property type="evidence" value="ECO:0007669"/>
    <property type="project" value="TreeGrafter"/>
</dbReference>
<organism evidence="4 5">
    <name type="scientific">Marisediminitalea aggregata</name>
    <dbReference type="NCBI Taxonomy" id="634436"/>
    <lineage>
        <taxon>Bacteria</taxon>
        <taxon>Pseudomonadati</taxon>
        <taxon>Pseudomonadota</taxon>
        <taxon>Gammaproteobacteria</taxon>
        <taxon>Alteromonadales</taxon>
        <taxon>Alteromonadaceae</taxon>
        <taxon>Marisediminitalea</taxon>
    </lineage>
</organism>
<sequence>MIQFETTADTAFSPITEREVLSSDQINSVLSQLTSTIELSTLGSLYFTQLATFLPVESLDLSDFGETLRYGLRPRDNIETISLPVSSIKCGENQTSAYIRYQFGEMLAPTQRRILANLHHIFIRPLSHALEFRRLKLMATKDPLTNLGNRNGFNDAAQRLINRNVRSDQLFGLLVVDLDNFKQVNDCYGHQQGDRVLQETAHILLDCIRGHEEAFRFGGDEFCCLLDVDNAQELNTVAQRIQRAMHRHPLLTSHGVTSSIGGSLFRAGDSLEMIFERADKALYEAKDGGKDTYQAA</sequence>
<protein>
    <recommendedName>
        <fullName evidence="2">diguanylate cyclase</fullName>
        <ecNumber evidence="2">2.7.7.65</ecNumber>
    </recommendedName>
</protein>
<dbReference type="PANTHER" id="PTHR45138">
    <property type="entry name" value="REGULATORY COMPONENTS OF SENSORY TRANSDUCTION SYSTEM"/>
    <property type="match status" value="1"/>
</dbReference>
<evidence type="ECO:0000259" key="3">
    <source>
        <dbReference type="PROSITE" id="PS50887"/>
    </source>
</evidence>
<evidence type="ECO:0000313" key="4">
    <source>
        <dbReference type="EMBL" id="SHG07022.1"/>
    </source>
</evidence>